<dbReference type="AlphaFoldDB" id="A0A1V8TJ62"/>
<evidence type="ECO:0000256" key="1">
    <source>
        <dbReference type="SAM" id="MobiDB-lite"/>
    </source>
</evidence>
<feature type="region of interest" description="Disordered" evidence="1">
    <location>
        <begin position="305"/>
        <end position="327"/>
    </location>
</feature>
<comment type="caution">
    <text evidence="2">The sequence shown here is derived from an EMBL/GenBank/DDBJ whole genome shotgun (WGS) entry which is preliminary data.</text>
</comment>
<proteinExistence type="predicted"/>
<name>A0A1V8TJ62_9PEZI</name>
<dbReference type="InterPro" id="IPR012340">
    <property type="entry name" value="NA-bd_OB-fold"/>
</dbReference>
<evidence type="ECO:0000313" key="2">
    <source>
        <dbReference type="EMBL" id="OQO11252.1"/>
    </source>
</evidence>
<dbReference type="InParanoid" id="A0A1V8TJ62"/>
<evidence type="ECO:0000313" key="3">
    <source>
        <dbReference type="Proteomes" id="UP000192596"/>
    </source>
</evidence>
<accession>A0A1V8TJ62</accession>
<dbReference type="Proteomes" id="UP000192596">
    <property type="component" value="Unassembled WGS sequence"/>
</dbReference>
<dbReference type="OrthoDB" id="5378679at2759"/>
<organism evidence="2 3">
    <name type="scientific">Cryoendolithus antarcticus</name>
    <dbReference type="NCBI Taxonomy" id="1507870"/>
    <lineage>
        <taxon>Eukaryota</taxon>
        <taxon>Fungi</taxon>
        <taxon>Dikarya</taxon>
        <taxon>Ascomycota</taxon>
        <taxon>Pezizomycotina</taxon>
        <taxon>Dothideomycetes</taxon>
        <taxon>Dothideomycetidae</taxon>
        <taxon>Cladosporiales</taxon>
        <taxon>Cladosporiaceae</taxon>
        <taxon>Cryoendolithus</taxon>
    </lineage>
</organism>
<dbReference type="SUPFAM" id="SSF50249">
    <property type="entry name" value="Nucleic acid-binding proteins"/>
    <property type="match status" value="1"/>
</dbReference>
<gene>
    <name evidence="2" type="ORF">B0A48_05508</name>
</gene>
<protein>
    <submittedName>
        <fullName evidence="2">Uncharacterized protein</fullName>
    </submittedName>
</protein>
<keyword evidence="3" id="KW-1185">Reference proteome</keyword>
<dbReference type="EMBL" id="NAJO01000007">
    <property type="protein sequence ID" value="OQO11252.1"/>
    <property type="molecule type" value="Genomic_DNA"/>
</dbReference>
<sequence length="327" mass="34905">MSGRCIFLTGAPEAGKLDWSEATLLCASNVFRNATQLDSSAPLPKWRALKTAAPAARTRASIDESVLPSGIGALIPDLESADFLEHSFAILQDPSMVATDVTDATFATTTSFSSTMPSPTVIQSGTSAVNLDHSTLSITDLRSLPSAALLLSLHPQTPTVNLLCAVISLSPARTVRLRRHPDREMEVLDLLLGDETRAGFSISCWLQPADSQPKYGAGDVELRSSLASLRAGDVLIVRNVALSVFRNCVYGQTLPKWRVGAGATTVARLEGEAGLEIGMARKTRKVKEWAEAFVGRPVMPNAETVTRAGRGKALHPASEELPTDTQD</sequence>
<reference evidence="3" key="1">
    <citation type="submission" date="2017-03" db="EMBL/GenBank/DDBJ databases">
        <title>Genomes of endolithic fungi from Antarctica.</title>
        <authorList>
            <person name="Coleine C."/>
            <person name="Masonjones S."/>
            <person name="Stajich J.E."/>
        </authorList>
    </citation>
    <scope>NUCLEOTIDE SEQUENCE [LARGE SCALE GENOMIC DNA]</scope>
    <source>
        <strain evidence="3">CCFEE 5527</strain>
    </source>
</reference>
<dbReference type="Gene3D" id="2.40.50.140">
    <property type="entry name" value="Nucleic acid-binding proteins"/>
    <property type="match status" value="1"/>
</dbReference>
<dbReference type="STRING" id="1507870.A0A1V8TJ62"/>